<dbReference type="InterPro" id="IPR024770">
    <property type="entry name" value="TcdA/TcdB_cat"/>
</dbReference>
<dbReference type="Pfam" id="PF12920">
    <property type="entry name" value="TcdA_TcdB_pore"/>
    <property type="match status" value="1"/>
</dbReference>
<accession>A0A448DY36</accession>
<protein>
    <submittedName>
        <fullName evidence="3">Cytotoxin mcf</fullName>
    </submittedName>
</protein>
<dbReference type="GO" id="GO:0016757">
    <property type="term" value="F:glycosyltransferase activity"/>
    <property type="evidence" value="ECO:0007669"/>
    <property type="project" value="InterPro"/>
</dbReference>
<dbReference type="OrthoDB" id="5489595at2"/>
<dbReference type="CDD" id="cd20495">
    <property type="entry name" value="C58_PaToxP-like"/>
    <property type="match status" value="1"/>
</dbReference>
<dbReference type="SUPFAM" id="SSF53448">
    <property type="entry name" value="Nucleotide-diphospho-sugar transferases"/>
    <property type="match status" value="1"/>
</dbReference>
<gene>
    <name evidence="3" type="primary">toxA_1</name>
    <name evidence="3" type="ORF">NCTC9428_03293</name>
</gene>
<dbReference type="Proteomes" id="UP000281909">
    <property type="component" value="Chromosome"/>
</dbReference>
<reference evidence="3 4" key="1">
    <citation type="submission" date="2018-12" db="EMBL/GenBank/DDBJ databases">
        <authorList>
            <consortium name="Pathogen Informatics"/>
        </authorList>
    </citation>
    <scope>NUCLEOTIDE SEQUENCE [LARGE SCALE GENOMIC DNA]</scope>
    <source>
        <strain evidence="3 4">NCTC9428</strain>
    </source>
</reference>
<evidence type="ECO:0000259" key="1">
    <source>
        <dbReference type="Pfam" id="PF12919"/>
    </source>
</evidence>
<organism evidence="3 4">
    <name type="scientific">Pseudomonas fluorescens</name>
    <dbReference type="NCBI Taxonomy" id="294"/>
    <lineage>
        <taxon>Bacteria</taxon>
        <taxon>Pseudomonadati</taxon>
        <taxon>Pseudomonadota</taxon>
        <taxon>Gammaproteobacteria</taxon>
        <taxon>Pseudomonadales</taxon>
        <taxon>Pseudomonadaceae</taxon>
        <taxon>Pseudomonas</taxon>
    </lineage>
</organism>
<feature type="domain" description="GT44" evidence="1">
    <location>
        <begin position="114"/>
        <end position="502"/>
    </location>
</feature>
<dbReference type="Pfam" id="PF12919">
    <property type="entry name" value="TcdA_TcdB"/>
    <property type="match status" value="1"/>
</dbReference>
<dbReference type="InterPro" id="IPR029044">
    <property type="entry name" value="Nucleotide-diphossugar_trans"/>
</dbReference>
<evidence type="ECO:0000259" key="2">
    <source>
        <dbReference type="Pfam" id="PF12920"/>
    </source>
</evidence>
<dbReference type="EMBL" id="LR134318">
    <property type="protein sequence ID" value="VEF11672.1"/>
    <property type="molecule type" value="Genomic_DNA"/>
</dbReference>
<evidence type="ECO:0000313" key="4">
    <source>
        <dbReference type="Proteomes" id="UP000281909"/>
    </source>
</evidence>
<name>A0A448DY36_PSEFL</name>
<feature type="domain" description="TcdA/TcdB toxin pore forming" evidence="2">
    <location>
        <begin position="1052"/>
        <end position="1683"/>
    </location>
</feature>
<evidence type="ECO:0000313" key="3">
    <source>
        <dbReference type="EMBL" id="VEF11672.1"/>
    </source>
</evidence>
<sequence>MMSNAQETLVDSNGFMSAAEFSAVTTLLAEFSDTPEFESLAKHYDAVRAIDVTLDRLVPVKLFQETLVSLINKKSAAVPADVAQCLRRLDNYAARLANTVAMLSPTSTTVPNVMHFVWVGGSEVGLNQRDYMNIWREVLAPQGCVFNLWYDSDALLAFEMNRVILDSARVHAMESGGNLLTGASQLSQLIEDRARVLKLQMFECLNQPKWVGRADEARIDLMVRAYGKDRATLQAFRQQCLDTHLAMAGKDLRLRDVQSEFKTHLLADVYQREVAMRGNFAAASDVVRLQAGHLEGGRYSDMDYLPPLKDTLGGVDIRGFDGDARLGVLQLLLNHNTDLMPGRDSKRYKDRIGKIPAQHQQALLAFAQSKPLVQDIFATPVNSPVPLDAIRLGTGYGDQARGEMNAHFLTHPGSAMTLAYMQMIRSNYDCLMQVEQRLAAAGIASVADSRALAIIQNVVNEMQASGRFPGSQTHFSSFHLIEAIHQYFQDGIRIGARGTITLTGPRAAFQGVSKYVETHLLADQIDAVRQKLKLLEGYNVFTEEEMISGWTVNDDPETWLANEKNKWVDGKFKSRYVGNLNDLLKEQVLTFKQGWPVIDGKPVLLTSVLQQLMDDLGEPFIHAMNEKISGEIVFNKRIVLSLEMRQLIRDQSVFDLPVSVGAQPFDNVNEWFSRMAHGALTIDHISPMMRVVLGGVFGAQTLDADGFADAWRDALEMAVNTADTGVFARYTAIEKALRDHGFAAFEKGRSEKAGSIDLTARELKALTLAEPLTLKQWGLRVAQIDRVTQRDYHGRILKRAATVREQFFQAGAVSAKQMPQDLLGQVGGDPSRYCYPLALMMAAAMGEGDAGERSMVGRLSNAVLLPGDAESQLLMIALNELQDVAMSEIGTPHGTLDFADIGRLLEAQSPTRVLLLDSGNHALLVAKVMTADGPVFRFFEPNFALYGFDRLQPLEIGLRRYLNHNSGELAGLYGISASEPQFNVVELDIRAINDRVLPSNLQVGHFLRDAPITDAQTVSLWKKQAQGRTRSLSENARLGAGLRQLESRFWAAEFDDAVGLLRREHQLGREYLPLLESVKAHPDKGYTLQMVDVNAPDTIVRINSEDSRLMALSKHLQRLVKGAAGRQTGQADSDGGSRLSFAFAIQTLISEMRSREYQTGDKAAPALTIALQIQVYASYAQLGYGVANDSLQMANLVRQVVMSEQALRVRQGSMAGGVVARANTGLGVGFSLLNIGFSSYNLAHASNHEQRSRFSTQLAFDLAALGLDVTAMLAGGTVGAAAGFLAVPLLGIGIGVTAIASNLGQIRDKAEAVGEHLRKAQQAYGPRGHSCRGDVLRFEPEAVIKHLDLHNHRIDFSSQKFYPMVRGGLELPQYIASPDELHRALDIRQGMGLARSLALTDAASQAAHTVVLPCTPMAFYGYEYQVGLSGFPGLDNRTVSRLEYDASGQQRFYFTVNTPFPHILYKLLPVHQPTHIAVTLGEKTRQLVIPEFPEEWKNLLSYAFDAQSSGRRQLWLTPGLVAIDLHTRGDNEWIIHAPWANELQCRLKDEGLRIDGIQIRGTPDCIELANGEFFRIDWRTEKLHLVSVSLSDGISLESALRRLRERHSRGQVPGAYVPLYQFKLPFATEQNAPLITAYHDVVRNRQLYARNAPHFVRQGIVLGAANSRHAWFYHPDRRTIWRVGAITGTVNHRYRLAGPEGGSEIIACEMRADGIRVLQRLLEIRDGVTTTLEFHVTDWSVTLARITLSSAWDDYTPDRGTDYWRSLLARLRDSDDYADATPNMAPGIASWGPEPFIEVRCCIGDDLRDLIWLSAGDARYHRLTKDVGMGMDTVMLPRADGWAFETPLFFSQQTQTLRRGVGGGNTGPVTPGEVLERDIIKINMAGGQLMATRSDGKLFEVTRDGSLHYVGLGPDWFAQYTDWISALAETATEPQSTACALIGLSRASNTDYLGAWAIGRDFLLAEMDGGKEWLLLGRTPDGKAAWLHDKRSGQVYRQALIDADAMRTAFAGGTQLIDPRSLPPAEKVWSRWAFFEVSFDGEGLLAQTFDGVSLQLRDGLPAVAVSVNNQWFKRNGRTAEERQEDLRMLLRTVAHAPVLVIEQTSGRYQYYTPDQGRLLEVEAKRDGQWAVFLGLFDGGEPLLFDPAQEQVSRYQSTGRLDLTDSFASRSDDVLSLQANGDVEDLLAFLPDGVSKLILSYNRQTTTYRLSEDVWQRLDCIVIDRQPVARDQTSQPCTVLLDMASSERLLMSSVDGHWVLTDPDNAHSVIVRGVSAEEGAAPALQIGMKIAGENQLLTPEQWFETLSQTESERTAPALGEVVRQII</sequence>
<proteinExistence type="predicted"/>
<dbReference type="InterPro" id="IPR024769">
    <property type="entry name" value="TcdA/TcdB_pore_forming"/>
</dbReference>
<dbReference type="Gene3D" id="3.90.550.20">
    <property type="match status" value="1"/>
</dbReference>